<name>A0A5C1AQH9_9BACT</name>
<feature type="region of interest" description="Disordered" evidence="1">
    <location>
        <begin position="55"/>
        <end position="89"/>
    </location>
</feature>
<dbReference type="AlphaFoldDB" id="A0A5C1AQH9"/>
<proteinExistence type="predicted"/>
<dbReference type="KEGG" id="lrs:PX52LOC_07545"/>
<protein>
    <submittedName>
        <fullName evidence="2">Uncharacterized protein</fullName>
    </submittedName>
</protein>
<dbReference type="RefSeq" id="WP_149114751.1">
    <property type="nucleotide sequence ID" value="NZ_CP042425.1"/>
</dbReference>
<dbReference type="EMBL" id="CP042425">
    <property type="protein sequence ID" value="QEL20447.1"/>
    <property type="molecule type" value="Genomic_DNA"/>
</dbReference>
<organism evidence="2 3">
    <name type="scientific">Limnoglobus roseus</name>
    <dbReference type="NCBI Taxonomy" id="2598579"/>
    <lineage>
        <taxon>Bacteria</taxon>
        <taxon>Pseudomonadati</taxon>
        <taxon>Planctomycetota</taxon>
        <taxon>Planctomycetia</taxon>
        <taxon>Gemmatales</taxon>
        <taxon>Gemmataceae</taxon>
        <taxon>Limnoglobus</taxon>
    </lineage>
</organism>
<sequence length="148" mass="14975">MSRVSVSATVRDILTSDITLTADEVIRKAKAMGLTASADAIRKSVHNQRGIVTKGLGTKPAPSTARGTVEPKATTLTAPTPSSDVTPTRSSDLASVLSNVALVNTVVGVCGGVAEARQVAEAVEACGGVSAFLQHLDLVAGIRGGAPR</sequence>
<feature type="compositionally biased region" description="Polar residues" evidence="1">
    <location>
        <begin position="74"/>
        <end position="89"/>
    </location>
</feature>
<reference evidence="3" key="1">
    <citation type="submission" date="2019-08" db="EMBL/GenBank/DDBJ databases">
        <title>Limnoglobus roseus gen. nov., sp. nov., a novel freshwater planctomycete with a giant genome from the family Gemmataceae.</title>
        <authorList>
            <person name="Kulichevskaya I.S."/>
            <person name="Naumoff D.G."/>
            <person name="Miroshnikov K."/>
            <person name="Ivanova A."/>
            <person name="Philippov D.A."/>
            <person name="Hakobyan A."/>
            <person name="Rijpstra I.C."/>
            <person name="Sinninghe Damste J.S."/>
            <person name="Liesack W."/>
            <person name="Dedysh S.N."/>
        </authorList>
    </citation>
    <scope>NUCLEOTIDE SEQUENCE [LARGE SCALE GENOMIC DNA]</scope>
    <source>
        <strain evidence="3">PX52</strain>
    </source>
</reference>
<dbReference type="Proteomes" id="UP000324974">
    <property type="component" value="Chromosome"/>
</dbReference>
<accession>A0A5C1AQH9</accession>
<keyword evidence="3" id="KW-1185">Reference proteome</keyword>
<evidence type="ECO:0000313" key="2">
    <source>
        <dbReference type="EMBL" id="QEL20447.1"/>
    </source>
</evidence>
<evidence type="ECO:0000256" key="1">
    <source>
        <dbReference type="SAM" id="MobiDB-lite"/>
    </source>
</evidence>
<dbReference type="OrthoDB" id="290466at2"/>
<evidence type="ECO:0000313" key="3">
    <source>
        <dbReference type="Proteomes" id="UP000324974"/>
    </source>
</evidence>
<gene>
    <name evidence="2" type="ORF">PX52LOC_07545</name>
</gene>